<dbReference type="EMBL" id="PEKM01000002">
    <property type="protein sequence ID" value="PIK17568.1"/>
    <property type="molecule type" value="Genomic_DNA"/>
</dbReference>
<sequence>MHTKMRPQREKGRLFIVLPTLEIMLSSCDNSKMKAQIAGMEYSNFLKHCKMQANLRIETYTKCAAAFDMDVLLLHLPKGMIDSLVHSSSDKSHRFFTIEREDLIFLLNELCQVDHKRMIQHIIHLIHLIEKQDNLSELHDLVKAIEELIKKLMCDDRE</sequence>
<dbReference type="RefSeq" id="WP_099892410.1">
    <property type="nucleotide sequence ID" value="NZ_CP030095.1"/>
</dbReference>
<dbReference type="AlphaFoldDB" id="A0AAJ3RGX1"/>
<gene>
    <name evidence="1" type="ORF">CTI16_09085</name>
</gene>
<organism evidence="1 2">
    <name type="scientific">Prevotella intermedia</name>
    <dbReference type="NCBI Taxonomy" id="28131"/>
    <lineage>
        <taxon>Bacteria</taxon>
        <taxon>Pseudomonadati</taxon>
        <taxon>Bacteroidota</taxon>
        <taxon>Bacteroidia</taxon>
        <taxon>Bacteroidales</taxon>
        <taxon>Prevotellaceae</taxon>
        <taxon>Prevotella</taxon>
    </lineage>
</organism>
<evidence type="ECO:0000313" key="2">
    <source>
        <dbReference type="Proteomes" id="UP000229111"/>
    </source>
</evidence>
<dbReference type="Proteomes" id="UP000229111">
    <property type="component" value="Unassembled WGS sequence"/>
</dbReference>
<evidence type="ECO:0000313" key="1">
    <source>
        <dbReference type="EMBL" id="PIK17568.1"/>
    </source>
</evidence>
<protein>
    <submittedName>
        <fullName evidence="1">Uncharacterized protein</fullName>
    </submittedName>
</protein>
<reference evidence="1 2" key="1">
    <citation type="submission" date="2017-11" db="EMBL/GenBank/DDBJ databases">
        <title>Genome sequencing of Prevotella intermedia KCOM 1101.</title>
        <authorList>
            <person name="Kook J.-K."/>
            <person name="Park S.-N."/>
            <person name="Lim Y.K."/>
        </authorList>
    </citation>
    <scope>NUCLEOTIDE SEQUENCE [LARGE SCALE GENOMIC DNA]</scope>
    <source>
        <strain evidence="1 2">KCOM 1101</strain>
    </source>
</reference>
<accession>A0AAJ3RGX1</accession>
<name>A0AAJ3RGX1_PREIN</name>
<comment type="caution">
    <text evidence="1">The sequence shown here is derived from an EMBL/GenBank/DDBJ whole genome shotgun (WGS) entry which is preliminary data.</text>
</comment>
<proteinExistence type="predicted"/>